<dbReference type="InterPro" id="IPR011016">
    <property type="entry name" value="Znf_RING-CH"/>
</dbReference>
<evidence type="ECO:0000256" key="4">
    <source>
        <dbReference type="PROSITE-ProRule" id="PRU00175"/>
    </source>
</evidence>
<evidence type="ECO:0000256" key="3">
    <source>
        <dbReference type="ARBA" id="ARBA00022833"/>
    </source>
</evidence>
<dbReference type="Pfam" id="PF13639">
    <property type="entry name" value="zf-RING_2"/>
    <property type="match status" value="1"/>
</dbReference>
<dbReference type="PANTHER" id="PTHR45931:SF3">
    <property type="entry name" value="RING ZINC FINGER-CONTAINING PROTEIN"/>
    <property type="match status" value="1"/>
</dbReference>
<name>A0A9E7KA18_9LILI</name>
<dbReference type="SMART" id="SM00184">
    <property type="entry name" value="RING"/>
    <property type="match status" value="1"/>
</dbReference>
<dbReference type="SMART" id="SM00744">
    <property type="entry name" value="RINGv"/>
    <property type="match status" value="1"/>
</dbReference>
<proteinExistence type="predicted"/>
<dbReference type="InterPro" id="IPR051834">
    <property type="entry name" value="RING_finger_E3_ligase"/>
</dbReference>
<keyword evidence="2 4" id="KW-0863">Zinc-finger</keyword>
<keyword evidence="1" id="KW-0479">Metal-binding</keyword>
<reference evidence="6" key="1">
    <citation type="submission" date="2022-05" db="EMBL/GenBank/DDBJ databases">
        <title>The Musa troglodytarum L. genome provides insights into the mechanism of non-climacteric behaviour and enrichment of carotenoids.</title>
        <authorList>
            <person name="Wang J."/>
        </authorList>
    </citation>
    <scope>NUCLEOTIDE SEQUENCE</scope>
    <source>
        <tissue evidence="6">Leaf</tissue>
    </source>
</reference>
<dbReference type="GO" id="GO:0006511">
    <property type="term" value="P:ubiquitin-dependent protein catabolic process"/>
    <property type="evidence" value="ECO:0007669"/>
    <property type="project" value="TreeGrafter"/>
</dbReference>
<dbReference type="OrthoDB" id="21204at2759"/>
<feature type="domain" description="RING-type" evidence="5">
    <location>
        <begin position="169"/>
        <end position="210"/>
    </location>
</feature>
<evidence type="ECO:0000256" key="1">
    <source>
        <dbReference type="ARBA" id="ARBA00022723"/>
    </source>
</evidence>
<dbReference type="SUPFAM" id="SSF57850">
    <property type="entry name" value="RING/U-box"/>
    <property type="match status" value="1"/>
</dbReference>
<dbReference type="PANTHER" id="PTHR45931">
    <property type="entry name" value="SI:CH211-59O9.10"/>
    <property type="match status" value="1"/>
</dbReference>
<dbReference type="GO" id="GO:0008270">
    <property type="term" value="F:zinc ion binding"/>
    <property type="evidence" value="ECO:0007669"/>
    <property type="project" value="UniProtKB-KW"/>
</dbReference>
<dbReference type="AlphaFoldDB" id="A0A9E7KA18"/>
<evidence type="ECO:0000313" key="7">
    <source>
        <dbReference type="Proteomes" id="UP001055439"/>
    </source>
</evidence>
<dbReference type="EMBL" id="CP097508">
    <property type="protein sequence ID" value="URE09936.1"/>
    <property type="molecule type" value="Genomic_DNA"/>
</dbReference>
<accession>A0A9E7KA18</accession>
<evidence type="ECO:0000313" key="6">
    <source>
        <dbReference type="EMBL" id="URE09936.1"/>
    </source>
</evidence>
<dbReference type="InterPro" id="IPR013083">
    <property type="entry name" value="Znf_RING/FYVE/PHD"/>
</dbReference>
<dbReference type="SMART" id="SM01197">
    <property type="entry name" value="FANCL_C"/>
    <property type="match status" value="1"/>
</dbReference>
<keyword evidence="3" id="KW-0862">Zinc</keyword>
<protein>
    <submittedName>
        <fullName evidence="6">RING</fullName>
    </submittedName>
</protein>
<dbReference type="Proteomes" id="UP001055439">
    <property type="component" value="Chromosome 6"/>
</dbReference>
<evidence type="ECO:0000256" key="2">
    <source>
        <dbReference type="ARBA" id="ARBA00022771"/>
    </source>
</evidence>
<gene>
    <name evidence="6" type="ORF">MUK42_29760</name>
</gene>
<dbReference type="GO" id="GO:0005634">
    <property type="term" value="C:nucleus"/>
    <property type="evidence" value="ECO:0007669"/>
    <property type="project" value="TreeGrafter"/>
</dbReference>
<dbReference type="InterPro" id="IPR001841">
    <property type="entry name" value="Znf_RING"/>
</dbReference>
<keyword evidence="7" id="KW-1185">Reference proteome</keyword>
<dbReference type="PROSITE" id="PS50089">
    <property type="entry name" value="ZF_RING_2"/>
    <property type="match status" value="1"/>
</dbReference>
<evidence type="ECO:0000259" key="5">
    <source>
        <dbReference type="PROSITE" id="PS50089"/>
    </source>
</evidence>
<dbReference type="Gene3D" id="3.30.40.10">
    <property type="entry name" value="Zinc/RING finger domain, C3HC4 (zinc finger)"/>
    <property type="match status" value="1"/>
</dbReference>
<organism evidence="6 7">
    <name type="scientific">Musa troglodytarum</name>
    <name type="common">fe'i banana</name>
    <dbReference type="NCBI Taxonomy" id="320322"/>
    <lineage>
        <taxon>Eukaryota</taxon>
        <taxon>Viridiplantae</taxon>
        <taxon>Streptophyta</taxon>
        <taxon>Embryophyta</taxon>
        <taxon>Tracheophyta</taxon>
        <taxon>Spermatophyta</taxon>
        <taxon>Magnoliopsida</taxon>
        <taxon>Liliopsida</taxon>
        <taxon>Zingiberales</taxon>
        <taxon>Musaceae</taxon>
        <taxon>Musa</taxon>
    </lineage>
</organism>
<sequence>METPLSDGHAEWVIRAYQKEGTTVVIKLGYTVMHFLEGRVVEERPRPYHTFVFTLGDFLHQASLRRAISTVLLSAGAYDYDICFAWRLERHLVAFCNDPVETAFNSGNGIEMIVDVLLAYFPSDEEPSSDVEGVGEDRGFGGIPASTDAVKELAVVKYERGGDVREESCIICFGEFDEGVEVTRMPCKHAFHGGCLTRWLESSHVCPLCRHAILASADP</sequence>
<dbReference type="GO" id="GO:0061630">
    <property type="term" value="F:ubiquitin protein ligase activity"/>
    <property type="evidence" value="ECO:0007669"/>
    <property type="project" value="TreeGrafter"/>
</dbReference>